<feature type="chain" id="PRO_5039432331" description="NlpC/P60 domain-containing protein" evidence="5">
    <location>
        <begin position="23"/>
        <end position="155"/>
    </location>
</feature>
<keyword evidence="8" id="KW-1185">Reference proteome</keyword>
<dbReference type="Gene3D" id="3.90.1720.10">
    <property type="entry name" value="endopeptidase domain like (from Nostoc punctiforme)"/>
    <property type="match status" value="1"/>
</dbReference>
<evidence type="ECO:0000256" key="3">
    <source>
        <dbReference type="ARBA" id="ARBA00022801"/>
    </source>
</evidence>
<dbReference type="GO" id="GO:0006508">
    <property type="term" value="P:proteolysis"/>
    <property type="evidence" value="ECO:0007669"/>
    <property type="project" value="UniProtKB-KW"/>
</dbReference>
<gene>
    <name evidence="7" type="ORF">ADA01nite_08010</name>
</gene>
<evidence type="ECO:0000313" key="7">
    <source>
        <dbReference type="EMBL" id="GEN33341.1"/>
    </source>
</evidence>
<dbReference type="PANTHER" id="PTHR47053:SF1">
    <property type="entry name" value="MUREIN DD-ENDOPEPTIDASE MEPH-RELATED"/>
    <property type="match status" value="1"/>
</dbReference>
<keyword evidence="4" id="KW-0788">Thiol protease</keyword>
<dbReference type="SUPFAM" id="SSF54001">
    <property type="entry name" value="Cysteine proteinases"/>
    <property type="match status" value="1"/>
</dbReference>
<dbReference type="EMBL" id="BJXX01000039">
    <property type="protein sequence ID" value="GEN33341.1"/>
    <property type="molecule type" value="Genomic_DNA"/>
</dbReference>
<evidence type="ECO:0000259" key="6">
    <source>
        <dbReference type="PROSITE" id="PS51935"/>
    </source>
</evidence>
<keyword evidence="3" id="KW-0378">Hydrolase</keyword>
<name>A0A511V5F6_9BACL</name>
<reference evidence="7 8" key="1">
    <citation type="submission" date="2019-07" db="EMBL/GenBank/DDBJ databases">
        <title>Whole genome shotgun sequence of Aneurinibacillus danicus NBRC 102444.</title>
        <authorList>
            <person name="Hosoyama A."/>
            <person name="Uohara A."/>
            <person name="Ohji S."/>
            <person name="Ichikawa N."/>
        </authorList>
    </citation>
    <scope>NUCLEOTIDE SEQUENCE [LARGE SCALE GENOMIC DNA]</scope>
    <source>
        <strain evidence="7 8">NBRC 102444</strain>
    </source>
</reference>
<evidence type="ECO:0000256" key="4">
    <source>
        <dbReference type="ARBA" id="ARBA00022807"/>
    </source>
</evidence>
<dbReference type="GO" id="GO:0008234">
    <property type="term" value="F:cysteine-type peptidase activity"/>
    <property type="evidence" value="ECO:0007669"/>
    <property type="project" value="UniProtKB-KW"/>
</dbReference>
<keyword evidence="2" id="KW-0645">Protease</keyword>
<dbReference type="InterPro" id="IPR051202">
    <property type="entry name" value="Peptidase_C40"/>
</dbReference>
<organism evidence="7 8">
    <name type="scientific">Aneurinibacillus danicus</name>
    <dbReference type="NCBI Taxonomy" id="267746"/>
    <lineage>
        <taxon>Bacteria</taxon>
        <taxon>Bacillati</taxon>
        <taxon>Bacillota</taxon>
        <taxon>Bacilli</taxon>
        <taxon>Bacillales</taxon>
        <taxon>Paenibacillaceae</taxon>
        <taxon>Aneurinibacillus group</taxon>
        <taxon>Aneurinibacillus</taxon>
    </lineage>
</organism>
<proteinExistence type="inferred from homology"/>
<evidence type="ECO:0000256" key="5">
    <source>
        <dbReference type="SAM" id="SignalP"/>
    </source>
</evidence>
<protein>
    <recommendedName>
        <fullName evidence="6">NlpC/P60 domain-containing protein</fullName>
    </recommendedName>
</protein>
<keyword evidence="5" id="KW-0732">Signal</keyword>
<evidence type="ECO:0000256" key="1">
    <source>
        <dbReference type="ARBA" id="ARBA00007074"/>
    </source>
</evidence>
<dbReference type="Pfam" id="PF00877">
    <property type="entry name" value="NLPC_P60"/>
    <property type="match status" value="1"/>
</dbReference>
<dbReference type="PROSITE" id="PS51935">
    <property type="entry name" value="NLPC_P60"/>
    <property type="match status" value="1"/>
</dbReference>
<dbReference type="AlphaFoldDB" id="A0A511V5F6"/>
<feature type="signal peptide" evidence="5">
    <location>
        <begin position="1"/>
        <end position="22"/>
    </location>
</feature>
<comment type="caution">
    <text evidence="7">The sequence shown here is derived from an EMBL/GenBank/DDBJ whole genome shotgun (WGS) entry which is preliminary data.</text>
</comment>
<dbReference type="InterPro" id="IPR000064">
    <property type="entry name" value="NLP_P60_dom"/>
</dbReference>
<dbReference type="InterPro" id="IPR038765">
    <property type="entry name" value="Papain-like_cys_pep_sf"/>
</dbReference>
<sequence length="155" mass="16454">MRNKKILMVAMAGVIALGSLLAPVGTEKASAANTSSLVAKAKSVLGAPYKWGGTGKGGFDCSGFLNYVFKSQKITLPRTASAMYSKGKPVSRSQLRTGDLVFFKTSSRAAVTHAGMYIGNGKFIHSSSSRGVSISSVNDEYYWGSRYVGAKRIVK</sequence>
<dbReference type="RefSeq" id="WP_246147209.1">
    <property type="nucleotide sequence ID" value="NZ_BJXX01000039.1"/>
</dbReference>
<accession>A0A511V5F6</accession>
<evidence type="ECO:0000313" key="8">
    <source>
        <dbReference type="Proteomes" id="UP000321157"/>
    </source>
</evidence>
<comment type="similarity">
    <text evidence="1">Belongs to the peptidase C40 family.</text>
</comment>
<evidence type="ECO:0000256" key="2">
    <source>
        <dbReference type="ARBA" id="ARBA00022670"/>
    </source>
</evidence>
<dbReference type="Proteomes" id="UP000321157">
    <property type="component" value="Unassembled WGS sequence"/>
</dbReference>
<dbReference type="PANTHER" id="PTHR47053">
    <property type="entry name" value="MUREIN DD-ENDOPEPTIDASE MEPH-RELATED"/>
    <property type="match status" value="1"/>
</dbReference>
<feature type="domain" description="NlpC/P60" evidence="6">
    <location>
        <begin position="31"/>
        <end position="154"/>
    </location>
</feature>